<dbReference type="Gene3D" id="3.30.450.90">
    <property type="match status" value="1"/>
</dbReference>
<sequence length="368" mass="41021">MELANLLRTLVDEKGSDLFISVGIQPSLKVNGKLRRLDEKILDEDEVLETVRQTMTDDRFKSYVETREANFAINCPGLGRFRVSAFWQQDCPGCSIRRIETVIPTCEELFLPSSVKELAMAKRGLILFVGATGAGKSTTQAAMIGYRNSRANDHILTIEDPVEFVHKHDRCLITQREVGSDTLSYDEGLKSALRQAPDVILIGEIRSEETMEFALSFAETGHLCMATLHANNANQAIERILHLVPADKHRLLMYDLAFNLKAIVAQQLVPTIDGKSRRAAFEIMLNSPLISDIMRKGEVHRLKETMSRSRELGMTTFDQSLFELYQQGAIGFDEAIAFADSGNEVRVMIKMAAGGNYDSGMLDNVTVA</sequence>
<dbReference type="AlphaFoldDB" id="A0A841GHY0"/>
<keyword evidence="4" id="KW-1185">Reference proteome</keyword>
<reference evidence="3 4" key="1">
    <citation type="submission" date="2020-08" db="EMBL/GenBank/DDBJ databases">
        <title>Genomic Encyclopedia of Type Strains, Phase IV (KMG-IV): sequencing the most valuable type-strain genomes for metagenomic binning, comparative biology and taxonomic classification.</title>
        <authorList>
            <person name="Goeker M."/>
        </authorList>
    </citation>
    <scope>NUCLEOTIDE SEQUENCE [LARGE SCALE GENOMIC DNA]</scope>
    <source>
        <strain evidence="3 4">DSM 22975</strain>
    </source>
</reference>
<gene>
    <name evidence="3" type="ORF">HNR75_002208</name>
</gene>
<proteinExistence type="inferred from homology"/>
<dbReference type="NCBIfam" id="TIGR01420">
    <property type="entry name" value="pilT_fam"/>
    <property type="match status" value="1"/>
</dbReference>
<dbReference type="InterPro" id="IPR001482">
    <property type="entry name" value="T2SS/T4SS_dom"/>
</dbReference>
<dbReference type="PANTHER" id="PTHR30486:SF12">
    <property type="entry name" value="TYPE IV PILUS ATPASE PILU"/>
    <property type="match status" value="1"/>
</dbReference>
<accession>A0A841GHY0</accession>
<evidence type="ECO:0000256" key="1">
    <source>
        <dbReference type="ARBA" id="ARBA00006611"/>
    </source>
</evidence>
<dbReference type="GO" id="GO:0005524">
    <property type="term" value="F:ATP binding"/>
    <property type="evidence" value="ECO:0007669"/>
    <property type="project" value="InterPro"/>
</dbReference>
<dbReference type="InterPro" id="IPR027417">
    <property type="entry name" value="P-loop_NTPase"/>
</dbReference>
<comment type="caution">
    <text evidence="3">The sequence shown here is derived from an EMBL/GenBank/DDBJ whole genome shotgun (WGS) entry which is preliminary data.</text>
</comment>
<dbReference type="EMBL" id="JACHGR010000007">
    <property type="protein sequence ID" value="MBB6056276.1"/>
    <property type="molecule type" value="Genomic_DNA"/>
</dbReference>
<dbReference type="CDD" id="cd01131">
    <property type="entry name" value="PilT"/>
    <property type="match status" value="1"/>
</dbReference>
<dbReference type="Proteomes" id="UP000585721">
    <property type="component" value="Unassembled WGS sequence"/>
</dbReference>
<feature type="domain" description="Bacterial type II secretion system protein E" evidence="2">
    <location>
        <begin position="115"/>
        <end position="282"/>
    </location>
</feature>
<name>A0A841GHY0_9GAMM</name>
<evidence type="ECO:0000313" key="3">
    <source>
        <dbReference type="EMBL" id="MBB6056276.1"/>
    </source>
</evidence>
<dbReference type="SUPFAM" id="SSF52540">
    <property type="entry name" value="P-loop containing nucleoside triphosphate hydrolases"/>
    <property type="match status" value="1"/>
</dbReference>
<dbReference type="InterPro" id="IPR050921">
    <property type="entry name" value="T4SS_GSP_E_ATPase"/>
</dbReference>
<organism evidence="3 4">
    <name type="scientific">Tolumonas osonensis</name>
    <dbReference type="NCBI Taxonomy" id="675874"/>
    <lineage>
        <taxon>Bacteria</taxon>
        <taxon>Pseudomonadati</taxon>
        <taxon>Pseudomonadota</taxon>
        <taxon>Gammaproteobacteria</taxon>
        <taxon>Aeromonadales</taxon>
        <taxon>Aeromonadaceae</taxon>
        <taxon>Tolumonas</taxon>
    </lineage>
</organism>
<dbReference type="GO" id="GO:0016887">
    <property type="term" value="F:ATP hydrolysis activity"/>
    <property type="evidence" value="ECO:0007669"/>
    <property type="project" value="InterPro"/>
</dbReference>
<evidence type="ECO:0000313" key="4">
    <source>
        <dbReference type="Proteomes" id="UP000585721"/>
    </source>
</evidence>
<comment type="similarity">
    <text evidence="1">Belongs to the GSP E family.</text>
</comment>
<protein>
    <submittedName>
        <fullName evidence="3">Twitching motility protein PilU</fullName>
    </submittedName>
</protein>
<dbReference type="RefSeq" id="WP_188026999.1">
    <property type="nucleotide sequence ID" value="NZ_JACHGR010000007.1"/>
</dbReference>
<dbReference type="PANTHER" id="PTHR30486">
    <property type="entry name" value="TWITCHING MOTILITY PROTEIN PILT"/>
    <property type="match status" value="1"/>
</dbReference>
<dbReference type="InterPro" id="IPR006321">
    <property type="entry name" value="PilT/PilU"/>
</dbReference>
<evidence type="ECO:0000259" key="2">
    <source>
        <dbReference type="Pfam" id="PF00437"/>
    </source>
</evidence>
<dbReference type="Pfam" id="PF00437">
    <property type="entry name" value="T2SSE"/>
    <property type="match status" value="1"/>
</dbReference>
<dbReference type="Gene3D" id="3.40.50.300">
    <property type="entry name" value="P-loop containing nucleotide triphosphate hydrolases"/>
    <property type="match status" value="1"/>
</dbReference>